<dbReference type="Gene3D" id="3.30.70.660">
    <property type="entry name" value="Pseudouridine synthase I, catalytic domain, C-terminal subdomain"/>
    <property type="match status" value="1"/>
</dbReference>
<dbReference type="InterPro" id="IPR038222">
    <property type="entry name" value="DHHA2_dom_sf"/>
</dbReference>
<name>A0A1Y5IL86_OSTTA</name>
<evidence type="ECO:0000256" key="1">
    <source>
        <dbReference type="ARBA" id="ARBA00001936"/>
    </source>
</evidence>
<keyword evidence="4" id="KW-0479">Metal-binding</keyword>
<gene>
    <name evidence="9" type="ORF">BE221DRAFT_210533</name>
</gene>
<organism evidence="9">
    <name type="scientific">Ostreococcus tauri</name>
    <name type="common">Marine green alga</name>
    <dbReference type="NCBI Taxonomy" id="70448"/>
    <lineage>
        <taxon>Eukaryota</taxon>
        <taxon>Viridiplantae</taxon>
        <taxon>Chlorophyta</taxon>
        <taxon>Mamiellophyceae</taxon>
        <taxon>Mamiellales</taxon>
        <taxon>Bathycoccaceae</taxon>
        <taxon>Ostreococcus</taxon>
    </lineage>
</organism>
<evidence type="ECO:0000259" key="8">
    <source>
        <dbReference type="SMART" id="SM01131"/>
    </source>
</evidence>
<dbReference type="Pfam" id="PF01368">
    <property type="entry name" value="DHH"/>
    <property type="match status" value="1"/>
</dbReference>
<evidence type="ECO:0000256" key="7">
    <source>
        <dbReference type="ARBA" id="ARBA00023235"/>
    </source>
</evidence>
<dbReference type="GO" id="GO:1990481">
    <property type="term" value="P:mRNA pseudouridine synthesis"/>
    <property type="evidence" value="ECO:0007669"/>
    <property type="project" value="TreeGrafter"/>
</dbReference>
<dbReference type="Gene3D" id="3.10.310.20">
    <property type="entry name" value="DHHA2 domain"/>
    <property type="match status" value="1"/>
</dbReference>
<dbReference type="GO" id="GO:0046872">
    <property type="term" value="F:metal ion binding"/>
    <property type="evidence" value="ECO:0007669"/>
    <property type="project" value="UniProtKB-KW"/>
</dbReference>
<dbReference type="Pfam" id="PF01416">
    <property type="entry name" value="PseudoU_synth_1"/>
    <property type="match status" value="1"/>
</dbReference>
<dbReference type="EMBL" id="KZ155772">
    <property type="protein sequence ID" value="OUS48934.1"/>
    <property type="molecule type" value="Genomic_DNA"/>
</dbReference>
<dbReference type="Gene3D" id="3.90.1640.10">
    <property type="entry name" value="inorganic pyrophosphatase (n-terminal core)"/>
    <property type="match status" value="1"/>
</dbReference>
<dbReference type="NCBIfam" id="TIGR00071">
    <property type="entry name" value="hisT_truA"/>
    <property type="match status" value="1"/>
</dbReference>
<dbReference type="Gene3D" id="3.30.70.580">
    <property type="entry name" value="Pseudouridine synthase I, catalytic domain, N-terminal subdomain"/>
    <property type="match status" value="1"/>
</dbReference>
<dbReference type="GO" id="GO:0009982">
    <property type="term" value="F:pseudouridine synthase activity"/>
    <property type="evidence" value="ECO:0007669"/>
    <property type="project" value="InterPro"/>
</dbReference>
<evidence type="ECO:0000256" key="4">
    <source>
        <dbReference type="ARBA" id="ARBA00022723"/>
    </source>
</evidence>
<keyword evidence="6" id="KW-0464">Manganese</keyword>
<dbReference type="Pfam" id="PF02833">
    <property type="entry name" value="DHHA2"/>
    <property type="match status" value="1"/>
</dbReference>
<dbReference type="GO" id="GO:0031119">
    <property type="term" value="P:tRNA pseudouridine synthesis"/>
    <property type="evidence" value="ECO:0007669"/>
    <property type="project" value="TreeGrafter"/>
</dbReference>
<dbReference type="InterPro" id="IPR038763">
    <property type="entry name" value="DHH_sf"/>
</dbReference>
<proteinExistence type="inferred from homology"/>
<dbReference type="InterPro" id="IPR001667">
    <property type="entry name" value="DDH_dom"/>
</dbReference>
<dbReference type="InterPro" id="IPR020095">
    <property type="entry name" value="PsdUridine_synth_TruA_C"/>
</dbReference>
<dbReference type="InterPro" id="IPR020103">
    <property type="entry name" value="PsdUridine_synth_cat_dom_sf"/>
</dbReference>
<dbReference type="SMART" id="SM01131">
    <property type="entry name" value="DHHA2"/>
    <property type="match status" value="1"/>
</dbReference>
<dbReference type="InterPro" id="IPR020097">
    <property type="entry name" value="PsdUridine_synth_TruA_a/b_dom"/>
</dbReference>
<comment type="similarity">
    <text evidence="2">Belongs to the tRNA pseudouridine synthase TruA family.</text>
</comment>
<feature type="domain" description="DHHA2" evidence="8">
    <location>
        <begin position="229"/>
        <end position="355"/>
    </location>
</feature>
<dbReference type="SUPFAM" id="SSF55120">
    <property type="entry name" value="Pseudouridine synthase"/>
    <property type="match status" value="1"/>
</dbReference>
<dbReference type="GO" id="GO:0005737">
    <property type="term" value="C:cytoplasm"/>
    <property type="evidence" value="ECO:0007669"/>
    <property type="project" value="InterPro"/>
</dbReference>
<evidence type="ECO:0000313" key="9">
    <source>
        <dbReference type="EMBL" id="OUS48934.1"/>
    </source>
</evidence>
<dbReference type="Proteomes" id="UP000195557">
    <property type="component" value="Unassembled WGS sequence"/>
</dbReference>
<evidence type="ECO:0000256" key="2">
    <source>
        <dbReference type="ARBA" id="ARBA00009375"/>
    </source>
</evidence>
<reference evidence="9" key="1">
    <citation type="submission" date="2017-04" db="EMBL/GenBank/DDBJ databases">
        <title>Population genomics of picophytoplankton unveils novel chromosome hypervariability.</title>
        <authorList>
            <consortium name="DOE Joint Genome Institute"/>
            <person name="Blanc-Mathieu R."/>
            <person name="Krasovec M."/>
            <person name="Hebrard M."/>
            <person name="Yau S."/>
            <person name="Desgranges E."/>
            <person name="Martin J."/>
            <person name="Schackwitz W."/>
            <person name="Kuo A."/>
            <person name="Salin G."/>
            <person name="Donnadieu C."/>
            <person name="Desdevises Y."/>
            <person name="Sanchez-Ferandin S."/>
            <person name="Moreau H."/>
            <person name="Rivals E."/>
            <person name="Grigoriev I.V."/>
            <person name="Grimsley N."/>
            <person name="Eyre-Walker A."/>
            <person name="Piganeau G."/>
        </authorList>
    </citation>
    <scope>NUCLEOTIDE SEQUENCE [LARGE SCALE GENOMIC DNA]</scope>
    <source>
        <strain evidence="9">RCC 1115</strain>
    </source>
</reference>
<keyword evidence="3" id="KW-0819">tRNA processing</keyword>
<evidence type="ECO:0000256" key="5">
    <source>
        <dbReference type="ARBA" id="ARBA00022801"/>
    </source>
</evidence>
<dbReference type="GO" id="GO:0016462">
    <property type="term" value="F:pyrophosphatase activity"/>
    <property type="evidence" value="ECO:0007669"/>
    <property type="project" value="InterPro"/>
</dbReference>
<sequence>MAPASSDGALEGLDAYLRRAREAFLRDPSSVTCALGNEACDLDSVASALAVGYARAMTTSAIVTPIAQCLRRDLALRPDVVRALDAVGVSVESLTCAEDVEAAGEARTPREVILVDHNAITVRVVPKSWETRVVEIIDHHDDAGAHGDAAVRTIELVGSCSSLVYRDVVAPTRRDDIARQVARLLLGAIVLDTRLLDASTTRASAVDFEAAKALREALGWDEREMGDEYETLSLARHDQSSFSCAQLLAKDYKQWTFGRHEVGVASFGVRFQDLVARQDTTSIDVECAAFICERGIDVLFMMSSFEDVDANGAFARQIAATTSPSCALDANELLTELGTHTRMSSLAIRDPPNALRSARAQLDRALHDLEREHGSRDASTSSLDRERIATAANRLRAVLTDDVTPSQPPEQKVRRAKTSDARAFDFAARPSRAIALKVAYLGWPYRGFASQGPEATTPTVEWTLFEALAKTRLVAAAADVFKTASYARCGRTDRGVSGLGQIVTLQVRSNGASDPREELDYVGLLNRALPSDVRALGWAPVDEELNARFDCKWRQYKYFFEKTTALDLEAMGEAARAFEGVHDFRNFCRMDAENVKSFTRRVLECTIEEAGDGKLMYINVRGTAFLWHQVRNMASVLFMVGLGHEPPSVVERLLDLERTPRKPQYPMAPEESLLLWRSGYDESRLDVERMHISDGALSQLEAHVASQMHSQRVRAAIHEETWAYVARARQRANEAAGASDTTDLARELAAVTCAGNVSVSKARHQRLCDRPTEATYDERVARNNARATPQI</sequence>
<protein>
    <submittedName>
        <fullName evidence="9">Exopolyphosphatase</fullName>
    </submittedName>
</protein>
<dbReference type="InterPro" id="IPR001406">
    <property type="entry name" value="PsdUridine_synth_TruA"/>
</dbReference>
<dbReference type="GO" id="GO:0005634">
    <property type="term" value="C:nucleus"/>
    <property type="evidence" value="ECO:0007669"/>
    <property type="project" value="TreeGrafter"/>
</dbReference>
<evidence type="ECO:0000256" key="6">
    <source>
        <dbReference type="ARBA" id="ARBA00023211"/>
    </source>
</evidence>
<keyword evidence="5" id="KW-0378">Hydrolase</keyword>
<evidence type="ECO:0000256" key="3">
    <source>
        <dbReference type="ARBA" id="ARBA00022694"/>
    </source>
</evidence>
<dbReference type="AlphaFoldDB" id="A0A1Y5IL86"/>
<accession>A0A1Y5IL86</accession>
<dbReference type="eggNOG" id="KOG4129">
    <property type="taxonomic scope" value="Eukaryota"/>
</dbReference>
<dbReference type="HAMAP" id="MF_00171">
    <property type="entry name" value="TruA"/>
    <property type="match status" value="1"/>
</dbReference>
<keyword evidence="7" id="KW-0413">Isomerase</keyword>
<dbReference type="GO" id="GO:0003723">
    <property type="term" value="F:RNA binding"/>
    <property type="evidence" value="ECO:0007669"/>
    <property type="project" value="InterPro"/>
</dbReference>
<dbReference type="InterPro" id="IPR020094">
    <property type="entry name" value="TruA/RsuA/RluB/E/F_N"/>
</dbReference>
<comment type="cofactor">
    <cofactor evidence="1">
        <name>Mn(2+)</name>
        <dbReference type="ChEBI" id="CHEBI:29035"/>
    </cofactor>
</comment>
<dbReference type="SUPFAM" id="SSF64182">
    <property type="entry name" value="DHH phosphoesterases"/>
    <property type="match status" value="1"/>
</dbReference>
<dbReference type="InterPro" id="IPR004097">
    <property type="entry name" value="DHHA2"/>
</dbReference>
<dbReference type="PANTHER" id="PTHR11142">
    <property type="entry name" value="PSEUDOURIDYLATE SYNTHASE"/>
    <property type="match status" value="1"/>
</dbReference>
<dbReference type="PANTHER" id="PTHR11142:SF5">
    <property type="entry name" value="TRNA PSEUDOURIDINE(38_39) SYNTHASE"/>
    <property type="match status" value="1"/>
</dbReference>